<evidence type="ECO:0000256" key="1">
    <source>
        <dbReference type="ARBA" id="ARBA00005755"/>
    </source>
</evidence>
<dbReference type="InterPro" id="IPR043502">
    <property type="entry name" value="DNA/RNA_pol_sf"/>
</dbReference>
<accession>A0AAD9QR64</accession>
<keyword evidence="4" id="KW-0548">Nucleotidyltransferase</keyword>
<gene>
    <name evidence="10" type="ORF">P5673_010755</name>
</gene>
<dbReference type="GO" id="GO:0006260">
    <property type="term" value="P:DNA replication"/>
    <property type="evidence" value="ECO:0007669"/>
    <property type="project" value="UniProtKB-KW"/>
</dbReference>
<dbReference type="PANTHER" id="PTHR33568:SF3">
    <property type="entry name" value="DNA-DIRECTED DNA POLYMERASE"/>
    <property type="match status" value="1"/>
</dbReference>
<reference evidence="10" key="1">
    <citation type="journal article" date="2023" name="G3 (Bethesda)">
        <title>Whole genome assembly and annotation of the endangered Caribbean coral Acropora cervicornis.</title>
        <authorList>
            <person name="Selwyn J.D."/>
            <person name="Vollmer S.V."/>
        </authorList>
    </citation>
    <scope>NUCLEOTIDE SEQUENCE</scope>
    <source>
        <strain evidence="10">K2</strain>
    </source>
</reference>
<keyword evidence="11" id="KW-1185">Reference proteome</keyword>
<evidence type="ECO:0000256" key="8">
    <source>
        <dbReference type="ARBA" id="ARBA00049244"/>
    </source>
</evidence>
<dbReference type="SUPFAM" id="SSF53098">
    <property type="entry name" value="Ribonuclease H-like"/>
    <property type="match status" value="1"/>
</dbReference>
<dbReference type="SUPFAM" id="SSF56672">
    <property type="entry name" value="DNA/RNA polymerases"/>
    <property type="match status" value="1"/>
</dbReference>
<dbReference type="GO" id="GO:0003677">
    <property type="term" value="F:DNA binding"/>
    <property type="evidence" value="ECO:0007669"/>
    <property type="project" value="UniProtKB-KW"/>
</dbReference>
<dbReference type="EMBL" id="JARQWQ010000019">
    <property type="protein sequence ID" value="KAK2565626.1"/>
    <property type="molecule type" value="Genomic_DNA"/>
</dbReference>
<evidence type="ECO:0000256" key="6">
    <source>
        <dbReference type="ARBA" id="ARBA00022932"/>
    </source>
</evidence>
<feature type="domain" description="DNA-directed DNA polymerase family B mitochondria/virus" evidence="9">
    <location>
        <begin position="645"/>
        <end position="824"/>
    </location>
</feature>
<keyword evidence="7" id="KW-0238">DNA-binding</keyword>
<comment type="catalytic activity">
    <reaction evidence="8">
        <text>DNA(n) + a 2'-deoxyribonucleoside 5'-triphosphate = DNA(n+1) + diphosphate</text>
        <dbReference type="Rhea" id="RHEA:22508"/>
        <dbReference type="Rhea" id="RHEA-COMP:17339"/>
        <dbReference type="Rhea" id="RHEA-COMP:17340"/>
        <dbReference type="ChEBI" id="CHEBI:33019"/>
        <dbReference type="ChEBI" id="CHEBI:61560"/>
        <dbReference type="ChEBI" id="CHEBI:173112"/>
        <dbReference type="EC" id="2.7.7.7"/>
    </reaction>
</comment>
<sequence>MLRGHRAMFLEGLPVHHAFAMGDYTYLGRWARCAFASKVAHLRGPELRKITEGLPLRAAKANAPSTTERYSRAFQKFKEWSACFEEFVCLSSDELSVALYLECLLQQSFPYSALESACYGINGAHNLYGFPSPCDSKLVRNMERMIKQQTFALEMDALTNRLQRLQLGNKIVTLLHELWDKMKIGGRRKVEVTTNEDGMEVIIGELMHYIFISVFTNKGLKLKCFMKPIKLEDDSREKRKKKHKRKRGSGDLLDELAVDEDGDDNTQEDEGEDEEGQKYLFYDIEARQEDGRHIANLLIVQDEKGFETVFKGEDCVEKFGEWLLDGTHQGAIVIAHNSRSYDSYFLCEYFYKECLLPKLILNGAKIMSMELEAAEIKFRDSLNFLPMPLKALPKTFGLNELKKGYFPHFFNRKDTQHYLGPLPRVEDYGPDSMSTKERQEFLAWYEELKSTNYVFDFEKEIEEYCRSDVDILRRCCLEFKKLMEESCNLDPFKHCVTIACACNRVFRQEFLEEETIGLIPAQGYQPARKYSLMALQWLAWVHHQTSDRILHALNGGEQKIDGNYVDGYNPSKRIIYEFHGCVWHGCSKCYLPDTLNPVNETSMRDLLEGTVRKIERFRKLGYTVQVLWECEFHQQIATNPEMKDFVRNLNLDTPLEPRHGFFGGRTNAVSLYREVADEEKIHYVDFTSLYPWTNKYCEVPLGHPEILTSEALVNHSIDDFFGMIKCEILPPSFLFHPLLPYRANGKLMFPLCRTCAENLQQTPCEHSDSERTLSGTWPSIEIQKACELGYRVVKLIELWHFQDRSADLFKGYIDTFLKIKQEASGWPSWCRTEEDKRQYVREYQEKEGIKLDPEKIKKNPGLRSLAKLMLNSFWGKFGQRDNMPQVELVKDPEHYFQLLTCQSTQVKNIQFVNDECVEVYYTRGDDFIPTSDKTNVVIAAFTTAHARLKLYSVLERLQTRVLYFDTDSVIFTSQPNEWMPPLGDYLGELTSELDDDDHITTFVSGGPKNYAYQTKNAKIVCKVRGFTLNHRGSKKINFDTMCEQVCRPNGESICLEIPHFIKRDPKTKTLHSVQLKKKYNLVYDKRVICGFRTFPYGFR</sequence>
<reference evidence="10" key="2">
    <citation type="journal article" date="2023" name="Science">
        <title>Genomic signatures of disease resistance in endangered staghorn corals.</title>
        <authorList>
            <person name="Vollmer S.V."/>
            <person name="Selwyn J.D."/>
            <person name="Despard B.A."/>
            <person name="Roesel C.L."/>
        </authorList>
    </citation>
    <scope>NUCLEOTIDE SEQUENCE</scope>
    <source>
        <strain evidence="10">K2</strain>
    </source>
</reference>
<evidence type="ECO:0000256" key="4">
    <source>
        <dbReference type="ARBA" id="ARBA00022695"/>
    </source>
</evidence>
<dbReference type="EC" id="2.7.7.7" evidence="2"/>
<dbReference type="Proteomes" id="UP001249851">
    <property type="component" value="Unassembled WGS sequence"/>
</dbReference>
<dbReference type="Gene3D" id="1.10.150.130">
    <property type="match status" value="1"/>
</dbReference>
<dbReference type="InterPro" id="IPR010998">
    <property type="entry name" value="Integrase_recombinase_N"/>
</dbReference>
<organism evidence="10 11">
    <name type="scientific">Acropora cervicornis</name>
    <name type="common">Staghorn coral</name>
    <dbReference type="NCBI Taxonomy" id="6130"/>
    <lineage>
        <taxon>Eukaryota</taxon>
        <taxon>Metazoa</taxon>
        <taxon>Cnidaria</taxon>
        <taxon>Anthozoa</taxon>
        <taxon>Hexacorallia</taxon>
        <taxon>Scleractinia</taxon>
        <taxon>Astrocoeniina</taxon>
        <taxon>Acroporidae</taxon>
        <taxon>Acropora</taxon>
    </lineage>
</organism>
<protein>
    <recommendedName>
        <fullName evidence="2">DNA-directed DNA polymerase</fullName>
        <ecNumber evidence="2">2.7.7.7</ecNumber>
    </recommendedName>
</protein>
<dbReference type="InterPro" id="IPR036397">
    <property type="entry name" value="RNaseH_sf"/>
</dbReference>
<feature type="domain" description="DNA-directed DNA polymerase family B mitochondria/virus" evidence="9">
    <location>
        <begin position="849"/>
        <end position="951"/>
    </location>
</feature>
<evidence type="ECO:0000256" key="2">
    <source>
        <dbReference type="ARBA" id="ARBA00012417"/>
    </source>
</evidence>
<evidence type="ECO:0000259" key="9">
    <source>
        <dbReference type="Pfam" id="PF03175"/>
    </source>
</evidence>
<dbReference type="Gene3D" id="3.90.1600.10">
    <property type="entry name" value="Palm domain of DNA polymerase"/>
    <property type="match status" value="1"/>
</dbReference>
<dbReference type="Gene3D" id="3.40.960.10">
    <property type="entry name" value="VSR Endonuclease"/>
    <property type="match status" value="1"/>
</dbReference>
<feature type="domain" description="DNA-directed DNA polymerase family B mitochondria/virus" evidence="9">
    <location>
        <begin position="331"/>
        <end position="558"/>
    </location>
</feature>
<evidence type="ECO:0000256" key="7">
    <source>
        <dbReference type="ARBA" id="ARBA00023125"/>
    </source>
</evidence>
<keyword evidence="6" id="KW-0239">DNA-directed DNA polymerase</keyword>
<dbReference type="Pfam" id="PF03175">
    <property type="entry name" value="DNA_pol_B_2"/>
    <property type="match status" value="3"/>
</dbReference>
<name>A0AAD9QR64_ACRCE</name>
<dbReference type="AlphaFoldDB" id="A0AAD9QR64"/>
<comment type="similarity">
    <text evidence="1">Belongs to the DNA polymerase type-B family.</text>
</comment>
<dbReference type="PANTHER" id="PTHR33568">
    <property type="entry name" value="DNA POLYMERASE"/>
    <property type="match status" value="1"/>
</dbReference>
<evidence type="ECO:0000313" key="10">
    <source>
        <dbReference type="EMBL" id="KAK2565626.1"/>
    </source>
</evidence>
<dbReference type="GO" id="GO:0003887">
    <property type="term" value="F:DNA-directed DNA polymerase activity"/>
    <property type="evidence" value="ECO:0007669"/>
    <property type="project" value="UniProtKB-KW"/>
</dbReference>
<dbReference type="GO" id="GO:0006281">
    <property type="term" value="P:DNA repair"/>
    <property type="evidence" value="ECO:0007669"/>
    <property type="project" value="UniProtKB-ARBA"/>
</dbReference>
<keyword evidence="3" id="KW-0808">Transferase</keyword>
<keyword evidence="5" id="KW-0235">DNA replication</keyword>
<dbReference type="InterPro" id="IPR023211">
    <property type="entry name" value="DNA_pol_palm_dom_sf"/>
</dbReference>
<evidence type="ECO:0000256" key="5">
    <source>
        <dbReference type="ARBA" id="ARBA00022705"/>
    </source>
</evidence>
<comment type="caution">
    <text evidence="10">The sequence shown here is derived from an EMBL/GenBank/DDBJ whole genome shotgun (WGS) entry which is preliminary data.</text>
</comment>
<proteinExistence type="inferred from homology"/>
<evidence type="ECO:0000313" key="11">
    <source>
        <dbReference type="Proteomes" id="UP001249851"/>
    </source>
</evidence>
<evidence type="ECO:0000256" key="3">
    <source>
        <dbReference type="ARBA" id="ARBA00022679"/>
    </source>
</evidence>
<dbReference type="SUPFAM" id="SSF52980">
    <property type="entry name" value="Restriction endonuclease-like"/>
    <property type="match status" value="1"/>
</dbReference>
<dbReference type="Gene3D" id="1.10.287.690">
    <property type="entry name" value="Helix hairpin bin"/>
    <property type="match status" value="1"/>
</dbReference>
<dbReference type="InterPro" id="IPR004868">
    <property type="entry name" value="DNA-dir_DNA_pol_B_mt/vir"/>
</dbReference>
<dbReference type="InterPro" id="IPR011335">
    <property type="entry name" value="Restrct_endonuc-II-like"/>
</dbReference>
<dbReference type="InterPro" id="IPR012337">
    <property type="entry name" value="RNaseH-like_sf"/>
</dbReference>
<dbReference type="GO" id="GO:0000166">
    <property type="term" value="F:nucleotide binding"/>
    <property type="evidence" value="ECO:0007669"/>
    <property type="project" value="InterPro"/>
</dbReference>
<dbReference type="Gene3D" id="3.30.420.10">
    <property type="entry name" value="Ribonuclease H-like superfamily/Ribonuclease H"/>
    <property type="match status" value="1"/>
</dbReference>
<dbReference type="SUPFAM" id="SSF47823">
    <property type="entry name" value="lambda integrase-like, N-terminal domain"/>
    <property type="match status" value="1"/>
</dbReference>